<evidence type="ECO:0000313" key="2">
    <source>
        <dbReference type="EMBL" id="WDE96318.1"/>
    </source>
</evidence>
<accession>A0ABY7VQ64</accession>
<name>A0ABY7VQ64_9BACT</name>
<keyword evidence="1" id="KW-1133">Transmembrane helix</keyword>
<dbReference type="RefSeq" id="WP_274150391.1">
    <property type="nucleotide sequence ID" value="NZ_CP117811.1"/>
</dbReference>
<dbReference type="EMBL" id="CP117811">
    <property type="protein sequence ID" value="WDE96318.1"/>
    <property type="molecule type" value="Genomic_DNA"/>
</dbReference>
<sequence length="70" mass="8189">MNKQEFINEYVKRHKWGVILFILGFLLSPIKIGGWLLLFGSLMILTSGFQHISDSRKRITELKTKLNQKL</sequence>
<keyword evidence="3" id="KW-1185">Reference proteome</keyword>
<proteinExistence type="predicted"/>
<keyword evidence="1" id="KW-0472">Membrane</keyword>
<feature type="transmembrane region" description="Helical" evidence="1">
    <location>
        <begin position="16"/>
        <end position="49"/>
    </location>
</feature>
<gene>
    <name evidence="2" type="ORF">PQO03_11420</name>
</gene>
<dbReference type="Proteomes" id="UP001214250">
    <property type="component" value="Chromosome 1"/>
</dbReference>
<keyword evidence="1" id="KW-0812">Transmembrane</keyword>
<evidence type="ECO:0000313" key="3">
    <source>
        <dbReference type="Proteomes" id="UP001214250"/>
    </source>
</evidence>
<organism evidence="2 3">
    <name type="scientific">Lentisphaera profundi</name>
    <dbReference type="NCBI Taxonomy" id="1658616"/>
    <lineage>
        <taxon>Bacteria</taxon>
        <taxon>Pseudomonadati</taxon>
        <taxon>Lentisphaerota</taxon>
        <taxon>Lentisphaeria</taxon>
        <taxon>Lentisphaerales</taxon>
        <taxon>Lentisphaeraceae</taxon>
        <taxon>Lentisphaera</taxon>
    </lineage>
</organism>
<protein>
    <submittedName>
        <fullName evidence="2">Uncharacterized protein</fullName>
    </submittedName>
</protein>
<evidence type="ECO:0000256" key="1">
    <source>
        <dbReference type="SAM" id="Phobius"/>
    </source>
</evidence>
<reference evidence="2 3" key="1">
    <citation type="submission" date="2023-02" db="EMBL/GenBank/DDBJ databases">
        <title>Genome sequence of Lentisphaera profundi SAORIC-696.</title>
        <authorList>
            <person name="Kim e."/>
            <person name="Cho J.-C."/>
            <person name="Choi A."/>
            <person name="Kang I."/>
        </authorList>
    </citation>
    <scope>NUCLEOTIDE SEQUENCE [LARGE SCALE GENOMIC DNA]</scope>
    <source>
        <strain evidence="2 3">SAORIC-696</strain>
    </source>
</reference>